<dbReference type="InterPro" id="IPR051082">
    <property type="entry name" value="Pentapeptide-BTB/POZ_domain"/>
</dbReference>
<dbReference type="Gene3D" id="2.160.20.80">
    <property type="entry name" value="E3 ubiquitin-protein ligase SopA"/>
    <property type="match status" value="2"/>
</dbReference>
<dbReference type="SUPFAM" id="SSF141571">
    <property type="entry name" value="Pentapeptide repeat-like"/>
    <property type="match status" value="2"/>
</dbReference>
<keyword evidence="2" id="KW-1185">Reference proteome</keyword>
<name>A0AAW9DTD5_ACIAO</name>
<accession>A0AAW9DTD5</accession>
<sequence>MKIIPPATRTESHPMLDDILARIADHKPVANLTCIDLPWSDAACEDASFIDCTFTDSHFSATDFTGGRFERCQFHRCRFSRTILRDATFEDCRFTLPGNPPSGTSFAIADLRNARFRRCDLAFAVFERSDLHAIEMHGCTLRGARFHQVDSSHAFARKTIVTRAVFNDCNFEFALLADAKLPLCDLARCRFREADLGGVDFTHAILTACDFTEALTPGLALAGADLRGSDLGAINLLTLASFARMKITQSQGDTLLRTLRIELHPEPAV</sequence>
<dbReference type="RefSeq" id="WP_319615306.1">
    <property type="nucleotide sequence ID" value="NZ_JAWXYB010000018.1"/>
</dbReference>
<organism evidence="1 2">
    <name type="scientific">Acidiphilium acidophilum</name>
    <name type="common">Thiobacillus acidophilus</name>
    <dbReference type="NCBI Taxonomy" id="76588"/>
    <lineage>
        <taxon>Bacteria</taxon>
        <taxon>Pseudomonadati</taxon>
        <taxon>Pseudomonadota</taxon>
        <taxon>Alphaproteobacteria</taxon>
        <taxon>Acetobacterales</taxon>
        <taxon>Acidocellaceae</taxon>
        <taxon>Acidiphilium</taxon>
    </lineage>
</organism>
<dbReference type="AlphaFoldDB" id="A0AAW9DTD5"/>
<dbReference type="PANTHER" id="PTHR14136:SF17">
    <property type="entry name" value="BTB_POZ DOMAIN-CONTAINING PROTEIN KCTD9"/>
    <property type="match status" value="1"/>
</dbReference>
<dbReference type="InterPro" id="IPR001646">
    <property type="entry name" value="5peptide_repeat"/>
</dbReference>
<dbReference type="PANTHER" id="PTHR14136">
    <property type="entry name" value="BTB_POZ DOMAIN-CONTAINING PROTEIN KCTD9"/>
    <property type="match status" value="1"/>
</dbReference>
<dbReference type="Proteomes" id="UP001279553">
    <property type="component" value="Unassembled WGS sequence"/>
</dbReference>
<evidence type="ECO:0000313" key="1">
    <source>
        <dbReference type="EMBL" id="MDX5932456.1"/>
    </source>
</evidence>
<dbReference type="EMBL" id="JAWXYB010000018">
    <property type="protein sequence ID" value="MDX5932456.1"/>
    <property type="molecule type" value="Genomic_DNA"/>
</dbReference>
<protein>
    <submittedName>
        <fullName evidence="1">Pentapeptide repeat-containing protein</fullName>
    </submittedName>
</protein>
<comment type="caution">
    <text evidence="1">The sequence shown here is derived from an EMBL/GenBank/DDBJ whole genome shotgun (WGS) entry which is preliminary data.</text>
</comment>
<gene>
    <name evidence="1" type="ORF">SIL87_16995</name>
</gene>
<dbReference type="Pfam" id="PF13599">
    <property type="entry name" value="Pentapeptide_4"/>
    <property type="match status" value="1"/>
</dbReference>
<proteinExistence type="predicted"/>
<evidence type="ECO:0000313" key="2">
    <source>
        <dbReference type="Proteomes" id="UP001279553"/>
    </source>
</evidence>
<dbReference type="Pfam" id="PF00805">
    <property type="entry name" value="Pentapeptide"/>
    <property type="match status" value="1"/>
</dbReference>
<reference evidence="1 2" key="1">
    <citation type="submission" date="2023-11" db="EMBL/GenBank/DDBJ databases">
        <title>MicrobeMod: A computational toolkit for identifying prokaryotic methylation and restriction-modification with nanopore sequencing.</title>
        <authorList>
            <person name="Crits-Christoph A."/>
            <person name="Kang S.C."/>
            <person name="Lee H."/>
            <person name="Ostrov N."/>
        </authorList>
    </citation>
    <scope>NUCLEOTIDE SEQUENCE [LARGE SCALE GENOMIC DNA]</scope>
    <source>
        <strain evidence="1 2">DSMZ 700</strain>
    </source>
</reference>